<feature type="chain" id="PRO_5042163241" evidence="2">
    <location>
        <begin position="23"/>
        <end position="335"/>
    </location>
</feature>
<feature type="signal peptide" evidence="2">
    <location>
        <begin position="1"/>
        <end position="22"/>
    </location>
</feature>
<dbReference type="PANTHER" id="PTHR36194">
    <property type="entry name" value="S-LAYER-LIKE PROTEIN"/>
    <property type="match status" value="1"/>
</dbReference>
<protein>
    <submittedName>
        <fullName evidence="5">PEGA domain-containing protein</fullName>
    </submittedName>
    <submittedName>
        <fullName evidence="4">Serine/threonine protein kinase</fullName>
    </submittedName>
</protein>
<feature type="compositionally biased region" description="Basic residues" evidence="1">
    <location>
        <begin position="66"/>
        <end position="75"/>
    </location>
</feature>
<dbReference type="PANTHER" id="PTHR36194:SF1">
    <property type="entry name" value="S-LAYER-LIKE PROTEIN"/>
    <property type="match status" value="1"/>
</dbReference>
<proteinExistence type="predicted"/>
<dbReference type="RefSeq" id="WP_047859837.1">
    <property type="nucleotide sequence ID" value="NZ_CP011509.1"/>
</dbReference>
<keyword evidence="2" id="KW-0732">Signal</keyword>
<reference evidence="4 6" key="1">
    <citation type="submission" date="2015-05" db="EMBL/GenBank/DDBJ databases">
        <title>Genome assembly of Archangium gephyra DSM 2261.</title>
        <authorList>
            <person name="Sharma G."/>
            <person name="Subramanian S."/>
        </authorList>
    </citation>
    <scope>NUCLEOTIDE SEQUENCE [LARGE SCALE GENOMIC DNA]</scope>
    <source>
        <strain evidence="4 6">DSM 2261</strain>
    </source>
</reference>
<evidence type="ECO:0000259" key="3">
    <source>
        <dbReference type="Pfam" id="PF08308"/>
    </source>
</evidence>
<dbReference type="Proteomes" id="UP000035579">
    <property type="component" value="Chromosome"/>
</dbReference>
<dbReference type="EMBL" id="CP011509">
    <property type="protein sequence ID" value="AKJ06576.1"/>
    <property type="molecule type" value="Genomic_DNA"/>
</dbReference>
<dbReference type="GO" id="GO:0004674">
    <property type="term" value="F:protein serine/threonine kinase activity"/>
    <property type="evidence" value="ECO:0007669"/>
    <property type="project" value="UniProtKB-KW"/>
</dbReference>
<dbReference type="Proteomes" id="UP000256345">
    <property type="component" value="Unassembled WGS sequence"/>
</dbReference>
<feature type="domain" description="PEGA" evidence="3">
    <location>
        <begin position="176"/>
        <end position="243"/>
    </location>
</feature>
<dbReference type="EMBL" id="QUMU01000005">
    <property type="protein sequence ID" value="REG32112.1"/>
    <property type="molecule type" value="Genomic_DNA"/>
</dbReference>
<evidence type="ECO:0000256" key="1">
    <source>
        <dbReference type="SAM" id="MobiDB-lite"/>
    </source>
</evidence>
<feature type="compositionally biased region" description="Acidic residues" evidence="1">
    <location>
        <begin position="81"/>
        <end position="90"/>
    </location>
</feature>
<evidence type="ECO:0000256" key="2">
    <source>
        <dbReference type="SAM" id="SignalP"/>
    </source>
</evidence>
<keyword evidence="4" id="KW-0808">Transferase</keyword>
<dbReference type="KEGG" id="age:AA314_08202"/>
<evidence type="ECO:0000313" key="6">
    <source>
        <dbReference type="Proteomes" id="UP000035579"/>
    </source>
</evidence>
<organism evidence="4 6">
    <name type="scientific">Archangium gephyra</name>
    <dbReference type="NCBI Taxonomy" id="48"/>
    <lineage>
        <taxon>Bacteria</taxon>
        <taxon>Pseudomonadati</taxon>
        <taxon>Myxococcota</taxon>
        <taxon>Myxococcia</taxon>
        <taxon>Myxococcales</taxon>
        <taxon>Cystobacterineae</taxon>
        <taxon>Archangiaceae</taxon>
        <taxon>Archangium</taxon>
    </lineage>
</organism>
<evidence type="ECO:0000313" key="4">
    <source>
        <dbReference type="EMBL" id="AKJ06576.1"/>
    </source>
</evidence>
<keyword evidence="7" id="KW-1185">Reference proteome</keyword>
<feature type="region of interest" description="Disordered" evidence="1">
    <location>
        <begin position="30"/>
        <end position="92"/>
    </location>
</feature>
<keyword evidence="4" id="KW-0418">Kinase</keyword>
<keyword evidence="4" id="KW-0723">Serine/threonine-protein kinase</keyword>
<evidence type="ECO:0000313" key="5">
    <source>
        <dbReference type="EMBL" id="REG32112.1"/>
    </source>
</evidence>
<sequence length="335" mass="35311">MLLRRAFLIALLLCLAAPSSYAQGMDDLLAPLAPSSSGKKGKGKTTQRRPPKEAKKKPTKATKAGKGAKGKKGKGAKAVEPEEQEPEQAEGADLLAPLVKKTELLVKLGGTSARGARFFLDEQELGAMPKGPIEVAPGDHVVAVRKSGYRDFSRRITAKEGELTELSALLEPTSGFVSVKADVEGARVLINGDDKGLAPLENLMLPAGSYEIVVQRDGFRSESQRIAVRAGKEYNVEVNLRPEALAQSDKPKAPNLTPSLTDPSPLTPRETPAVASASPLTSRWYFWAGVGAVVTAAAVGTVMATSQQALDPNKVCGGTCDGVINRPASGGLFQF</sequence>
<feature type="domain" description="PEGA" evidence="3">
    <location>
        <begin position="111"/>
        <end position="173"/>
    </location>
</feature>
<feature type="compositionally biased region" description="Low complexity" evidence="1">
    <location>
        <begin position="254"/>
        <end position="268"/>
    </location>
</feature>
<feature type="region of interest" description="Disordered" evidence="1">
    <location>
        <begin position="245"/>
        <end position="274"/>
    </location>
</feature>
<evidence type="ECO:0000313" key="7">
    <source>
        <dbReference type="Proteomes" id="UP000256345"/>
    </source>
</evidence>
<name>A0AAC8QG88_9BACT</name>
<dbReference type="InterPro" id="IPR013229">
    <property type="entry name" value="PEGA"/>
</dbReference>
<reference evidence="5 7" key="2">
    <citation type="submission" date="2018-08" db="EMBL/GenBank/DDBJ databases">
        <title>Genomic Encyclopedia of Archaeal and Bacterial Type Strains, Phase II (KMG-II): from individual species to whole genera.</title>
        <authorList>
            <person name="Goeker M."/>
        </authorList>
    </citation>
    <scope>NUCLEOTIDE SEQUENCE [LARGE SCALE GENOMIC DNA]</scope>
    <source>
        <strain evidence="5 7">DSM 2261</strain>
    </source>
</reference>
<accession>A0AAC8QG88</accession>
<gene>
    <name evidence="4" type="ORF">AA314_08202</name>
    <name evidence="5" type="ORF">ATI61_105439</name>
</gene>
<dbReference type="Pfam" id="PF08308">
    <property type="entry name" value="PEGA"/>
    <property type="match status" value="2"/>
</dbReference>
<feature type="compositionally biased region" description="Basic residues" evidence="1">
    <location>
        <begin position="39"/>
        <end position="60"/>
    </location>
</feature>
<dbReference type="AlphaFoldDB" id="A0AAC8QG88"/>